<dbReference type="Proteomes" id="UP000053815">
    <property type="component" value="Unassembled WGS sequence"/>
</dbReference>
<proteinExistence type="predicted"/>
<reference evidence="1" key="1">
    <citation type="submission" date="2014-09" db="EMBL/GenBank/DDBJ databases">
        <title>Draft genome sequence of an oleaginous Mucoromycotina fungus Mucor ambiguus NBRC6742.</title>
        <authorList>
            <person name="Takeda I."/>
            <person name="Yamane N."/>
            <person name="Morita T."/>
            <person name="Tamano K."/>
            <person name="Machida M."/>
            <person name="Baker S."/>
            <person name="Koike H."/>
        </authorList>
    </citation>
    <scope>NUCLEOTIDE SEQUENCE</scope>
    <source>
        <strain evidence="1">NBRC 6742</strain>
    </source>
</reference>
<organism evidence="1">
    <name type="scientific">Mucor ambiguus</name>
    <dbReference type="NCBI Taxonomy" id="91626"/>
    <lineage>
        <taxon>Eukaryota</taxon>
        <taxon>Fungi</taxon>
        <taxon>Fungi incertae sedis</taxon>
        <taxon>Mucoromycota</taxon>
        <taxon>Mucoromycotina</taxon>
        <taxon>Mucoromycetes</taxon>
        <taxon>Mucorales</taxon>
        <taxon>Mucorineae</taxon>
        <taxon>Mucoraceae</taxon>
        <taxon>Mucor</taxon>
    </lineage>
</organism>
<name>A0A0C9LU61_9FUNG</name>
<accession>A0A0C9LU61</accession>
<evidence type="ECO:0000313" key="1">
    <source>
        <dbReference type="EMBL" id="GAN04465.1"/>
    </source>
</evidence>
<gene>
    <name evidence="1" type="ORF">MAM1_0064d03925</name>
</gene>
<sequence>MWKGRFKKSYVIFQEDSQSAYTPNINLDINEDVWASLYANVVQRQDKRNQSIACSDRLATTSALYKQSNAQYRDNLLTKSSSHKEIVANYLYAASTKLPLPWKSGTKSSPNQ</sequence>
<dbReference type="AlphaFoldDB" id="A0A0C9LU61"/>
<keyword evidence="2" id="KW-1185">Reference proteome</keyword>
<evidence type="ECO:0000313" key="2">
    <source>
        <dbReference type="Proteomes" id="UP000053815"/>
    </source>
</evidence>
<dbReference type="EMBL" id="DF836353">
    <property type="protein sequence ID" value="GAN04465.1"/>
    <property type="molecule type" value="Genomic_DNA"/>
</dbReference>
<protein>
    <submittedName>
        <fullName evidence="1">Uncharacterized protein</fullName>
    </submittedName>
</protein>